<dbReference type="EMBL" id="JANCYW010000007">
    <property type="protein sequence ID" value="KAK4536041.1"/>
    <property type="molecule type" value="Genomic_DNA"/>
</dbReference>
<dbReference type="PANTHER" id="PTHR35302:SF1">
    <property type="entry name" value="PROTEIN COFACTOR ASSEMBLY OF COMPLEX C SUBUNIT B CCB1, CHLOROPLASTIC"/>
    <property type="match status" value="1"/>
</dbReference>
<dbReference type="AlphaFoldDB" id="A0AAV9IVC7"/>
<evidence type="ECO:0000256" key="2">
    <source>
        <dbReference type="SAM" id="Phobius"/>
    </source>
</evidence>
<keyword evidence="2" id="KW-0812">Transmembrane</keyword>
<sequence length="294" mass="32584">MAVQHFSSVPEGQRQHHRTFFSVSRRCRGLSFTPPFSGRWRPLQPRAERVRRRPPAHRYTQPPSFRHAGRVTHNVPLTMHLHHLTGAFSPAPLLFPLPAAEITCSLRLADSTDDVTMAAKVMGGIAFAFTLFGFARFILASTSARITQANYTLELPGGAAAVETRMDGYLTSRRYSRQQKDAGRVVTYVGRIQPSRAIAAFLVFCAACGTLAVAAVGKLALHSDSNAWYALALLSPGAWFYYMRGAPRLGEFRYRVDPLPDGEGEILYVKGSRDEIELMEEQLGLRRNPPPSAA</sequence>
<keyword evidence="2" id="KW-1133">Transmembrane helix</keyword>
<feature type="transmembrane region" description="Helical" evidence="2">
    <location>
        <begin position="198"/>
        <end position="221"/>
    </location>
</feature>
<dbReference type="InterPro" id="IPR021919">
    <property type="entry name" value="CCB1"/>
</dbReference>
<comment type="caution">
    <text evidence="3">The sequence shown here is derived from an EMBL/GenBank/DDBJ whole genome shotgun (WGS) entry which is preliminary data.</text>
</comment>
<feature type="transmembrane region" description="Helical" evidence="2">
    <location>
        <begin position="117"/>
        <end position="139"/>
    </location>
</feature>
<protein>
    <recommendedName>
        <fullName evidence="5">Cofactor assembly of complex C subunit B</fullName>
    </recommendedName>
</protein>
<dbReference type="Pfam" id="PF12046">
    <property type="entry name" value="CCB1"/>
    <property type="match status" value="1"/>
</dbReference>
<evidence type="ECO:0000256" key="1">
    <source>
        <dbReference type="SAM" id="MobiDB-lite"/>
    </source>
</evidence>
<name>A0AAV9IVC7_CYACA</name>
<keyword evidence="2" id="KW-0472">Membrane</keyword>
<keyword evidence="4" id="KW-1185">Reference proteome</keyword>
<dbReference type="Proteomes" id="UP001301350">
    <property type="component" value="Unassembled WGS sequence"/>
</dbReference>
<feature type="transmembrane region" description="Helical" evidence="2">
    <location>
        <begin position="227"/>
        <end position="243"/>
    </location>
</feature>
<gene>
    <name evidence="3" type="ORF">CDCA_CDCA07G2066</name>
</gene>
<evidence type="ECO:0000313" key="3">
    <source>
        <dbReference type="EMBL" id="KAK4536041.1"/>
    </source>
</evidence>
<accession>A0AAV9IVC7</accession>
<organism evidence="3 4">
    <name type="scientific">Cyanidium caldarium</name>
    <name type="common">Red alga</name>
    <dbReference type="NCBI Taxonomy" id="2771"/>
    <lineage>
        <taxon>Eukaryota</taxon>
        <taxon>Rhodophyta</taxon>
        <taxon>Bangiophyceae</taxon>
        <taxon>Cyanidiales</taxon>
        <taxon>Cyanidiaceae</taxon>
        <taxon>Cyanidium</taxon>
    </lineage>
</organism>
<dbReference type="PANTHER" id="PTHR35302">
    <property type="match status" value="1"/>
</dbReference>
<reference evidence="3 4" key="1">
    <citation type="submission" date="2022-07" db="EMBL/GenBank/DDBJ databases">
        <title>Genome-wide signatures of adaptation to extreme environments.</title>
        <authorList>
            <person name="Cho C.H."/>
            <person name="Yoon H.S."/>
        </authorList>
    </citation>
    <scope>NUCLEOTIDE SEQUENCE [LARGE SCALE GENOMIC DNA]</scope>
    <source>
        <strain evidence="3 4">DBV 063 E5</strain>
    </source>
</reference>
<evidence type="ECO:0008006" key="5">
    <source>
        <dbReference type="Google" id="ProtNLM"/>
    </source>
</evidence>
<proteinExistence type="predicted"/>
<feature type="region of interest" description="Disordered" evidence="1">
    <location>
        <begin position="44"/>
        <end position="67"/>
    </location>
</feature>
<evidence type="ECO:0000313" key="4">
    <source>
        <dbReference type="Proteomes" id="UP001301350"/>
    </source>
</evidence>